<keyword evidence="3" id="KW-1185">Reference proteome</keyword>
<sequence length="170" mass="19267">MKKLLFLLFVLALLLASGCSQREPDFIGYIYKYDKENKKTVIVGANSEENPIVLMRKGITRLKIGTKVEVFYEDDGVNSSFPLQAPANLYEIAVPAAEQKAIERLFTFMHAKQERNFYPSILSIAEQESDWEVKVNEHAMNEEGSESFHKVLYKLDKNGKGKIESAALDS</sequence>
<feature type="signal peptide" evidence="1">
    <location>
        <begin position="1"/>
        <end position="22"/>
    </location>
</feature>
<accession>A0A2N5N8L6</accession>
<comment type="caution">
    <text evidence="2">The sequence shown here is derived from an EMBL/GenBank/DDBJ whole genome shotgun (WGS) entry which is preliminary data.</text>
</comment>
<proteinExistence type="predicted"/>
<reference evidence="2 3" key="1">
    <citation type="submission" date="2017-05" db="EMBL/GenBank/DDBJ databases">
        <title>Functional genome analysis of Paenibacillus pasadenensis strain R16: insights on endophytic life style and antifungal activity.</title>
        <authorList>
            <person name="Passera A."/>
            <person name="Marcolungo L."/>
            <person name="Casati P."/>
            <person name="Brasca M."/>
            <person name="Quaglino F."/>
            <person name="Delledonne M."/>
        </authorList>
    </citation>
    <scope>NUCLEOTIDE SEQUENCE [LARGE SCALE GENOMIC DNA]</scope>
    <source>
        <strain evidence="2 3">R16</strain>
    </source>
</reference>
<name>A0A2N5N8L6_9BACL</name>
<evidence type="ECO:0000256" key="1">
    <source>
        <dbReference type="SAM" id="SignalP"/>
    </source>
</evidence>
<gene>
    <name evidence="2" type="ORF">B8V81_0921</name>
</gene>
<protein>
    <recommendedName>
        <fullName evidence="4">Lipoprotein</fullName>
    </recommendedName>
</protein>
<evidence type="ECO:0008006" key="4">
    <source>
        <dbReference type="Google" id="ProtNLM"/>
    </source>
</evidence>
<organism evidence="2 3">
    <name type="scientific">Paenibacillus pasadenensis</name>
    <dbReference type="NCBI Taxonomy" id="217090"/>
    <lineage>
        <taxon>Bacteria</taxon>
        <taxon>Bacillati</taxon>
        <taxon>Bacillota</taxon>
        <taxon>Bacilli</taxon>
        <taxon>Bacillales</taxon>
        <taxon>Paenibacillaceae</taxon>
        <taxon>Paenibacillus</taxon>
    </lineage>
</organism>
<dbReference type="RefSeq" id="WP_101807851.1">
    <property type="nucleotide sequence ID" value="NZ_NFEZ01000003.1"/>
</dbReference>
<dbReference type="Proteomes" id="UP000234789">
    <property type="component" value="Unassembled WGS sequence"/>
</dbReference>
<feature type="chain" id="PRO_5014659217" description="Lipoprotein" evidence="1">
    <location>
        <begin position="23"/>
        <end position="170"/>
    </location>
</feature>
<dbReference type="EMBL" id="NFEZ01000003">
    <property type="protein sequence ID" value="PLT46697.1"/>
    <property type="molecule type" value="Genomic_DNA"/>
</dbReference>
<evidence type="ECO:0000313" key="3">
    <source>
        <dbReference type="Proteomes" id="UP000234789"/>
    </source>
</evidence>
<keyword evidence="1" id="KW-0732">Signal</keyword>
<dbReference type="AlphaFoldDB" id="A0A2N5N8L6"/>
<dbReference type="PROSITE" id="PS51257">
    <property type="entry name" value="PROKAR_LIPOPROTEIN"/>
    <property type="match status" value="1"/>
</dbReference>
<evidence type="ECO:0000313" key="2">
    <source>
        <dbReference type="EMBL" id="PLT46697.1"/>
    </source>
</evidence>